<keyword evidence="3" id="KW-1185">Reference proteome</keyword>
<accession>A0A6A6IGJ8</accession>
<feature type="compositionally biased region" description="Low complexity" evidence="1">
    <location>
        <begin position="287"/>
        <end position="297"/>
    </location>
</feature>
<name>A0A6A6IGJ8_9PLEO</name>
<reference evidence="2" key="1">
    <citation type="journal article" date="2020" name="Stud. Mycol.">
        <title>101 Dothideomycetes genomes: a test case for predicting lifestyles and emergence of pathogens.</title>
        <authorList>
            <person name="Haridas S."/>
            <person name="Albert R."/>
            <person name="Binder M."/>
            <person name="Bloem J."/>
            <person name="Labutti K."/>
            <person name="Salamov A."/>
            <person name="Andreopoulos B."/>
            <person name="Baker S."/>
            <person name="Barry K."/>
            <person name="Bills G."/>
            <person name="Bluhm B."/>
            <person name="Cannon C."/>
            <person name="Castanera R."/>
            <person name="Culley D."/>
            <person name="Daum C."/>
            <person name="Ezra D."/>
            <person name="Gonzalez J."/>
            <person name="Henrissat B."/>
            <person name="Kuo A."/>
            <person name="Liang C."/>
            <person name="Lipzen A."/>
            <person name="Lutzoni F."/>
            <person name="Magnuson J."/>
            <person name="Mondo S."/>
            <person name="Nolan M."/>
            <person name="Ohm R."/>
            <person name="Pangilinan J."/>
            <person name="Park H.-J."/>
            <person name="Ramirez L."/>
            <person name="Alfaro M."/>
            <person name="Sun H."/>
            <person name="Tritt A."/>
            <person name="Yoshinaga Y."/>
            <person name="Zwiers L.-H."/>
            <person name="Turgeon B."/>
            <person name="Goodwin S."/>
            <person name="Spatafora J."/>
            <person name="Crous P."/>
            <person name="Grigoriev I."/>
        </authorList>
    </citation>
    <scope>NUCLEOTIDE SEQUENCE</scope>
    <source>
        <strain evidence="2">CBS 122368</strain>
    </source>
</reference>
<feature type="compositionally biased region" description="Basic and acidic residues" evidence="1">
    <location>
        <begin position="168"/>
        <end position="178"/>
    </location>
</feature>
<evidence type="ECO:0000313" key="2">
    <source>
        <dbReference type="EMBL" id="KAF2249158.1"/>
    </source>
</evidence>
<feature type="compositionally biased region" description="Polar residues" evidence="1">
    <location>
        <begin position="324"/>
        <end position="366"/>
    </location>
</feature>
<dbReference type="OrthoDB" id="4738706at2759"/>
<feature type="region of interest" description="Disordered" evidence="1">
    <location>
        <begin position="230"/>
        <end position="297"/>
    </location>
</feature>
<dbReference type="PANTHER" id="PTHR38166">
    <property type="entry name" value="C2H2-TYPE DOMAIN-CONTAINING PROTEIN-RELATED"/>
    <property type="match status" value="1"/>
</dbReference>
<dbReference type="EMBL" id="ML987195">
    <property type="protein sequence ID" value="KAF2249158.1"/>
    <property type="molecule type" value="Genomic_DNA"/>
</dbReference>
<feature type="compositionally biased region" description="Polar residues" evidence="1">
    <location>
        <begin position="111"/>
        <end position="120"/>
    </location>
</feature>
<protein>
    <recommendedName>
        <fullName evidence="4">C2H2-type domain-containing protein</fullName>
    </recommendedName>
</protein>
<feature type="region of interest" description="Disordered" evidence="1">
    <location>
        <begin position="139"/>
        <end position="207"/>
    </location>
</feature>
<feature type="region of interest" description="Disordered" evidence="1">
    <location>
        <begin position="1"/>
        <end position="24"/>
    </location>
</feature>
<dbReference type="AlphaFoldDB" id="A0A6A6IGJ8"/>
<feature type="region of interest" description="Disordered" evidence="1">
    <location>
        <begin position="603"/>
        <end position="642"/>
    </location>
</feature>
<organism evidence="2 3">
    <name type="scientific">Trematosphaeria pertusa</name>
    <dbReference type="NCBI Taxonomy" id="390896"/>
    <lineage>
        <taxon>Eukaryota</taxon>
        <taxon>Fungi</taxon>
        <taxon>Dikarya</taxon>
        <taxon>Ascomycota</taxon>
        <taxon>Pezizomycotina</taxon>
        <taxon>Dothideomycetes</taxon>
        <taxon>Pleosporomycetidae</taxon>
        <taxon>Pleosporales</taxon>
        <taxon>Massarineae</taxon>
        <taxon>Trematosphaeriaceae</taxon>
        <taxon>Trematosphaeria</taxon>
    </lineage>
</organism>
<dbReference type="Proteomes" id="UP000800094">
    <property type="component" value="Unassembled WGS sequence"/>
</dbReference>
<dbReference type="GeneID" id="54582349"/>
<feature type="region of interest" description="Disordered" evidence="1">
    <location>
        <begin position="49"/>
        <end position="120"/>
    </location>
</feature>
<dbReference type="RefSeq" id="XP_033684162.1">
    <property type="nucleotide sequence ID" value="XM_033829019.1"/>
</dbReference>
<dbReference type="PANTHER" id="PTHR38166:SF1">
    <property type="entry name" value="C2H2-TYPE DOMAIN-CONTAINING PROTEIN"/>
    <property type="match status" value="1"/>
</dbReference>
<proteinExistence type="predicted"/>
<evidence type="ECO:0008006" key="4">
    <source>
        <dbReference type="Google" id="ProtNLM"/>
    </source>
</evidence>
<evidence type="ECO:0000256" key="1">
    <source>
        <dbReference type="SAM" id="MobiDB-lite"/>
    </source>
</evidence>
<feature type="compositionally biased region" description="Low complexity" evidence="1">
    <location>
        <begin position="603"/>
        <end position="613"/>
    </location>
</feature>
<feature type="region of interest" description="Disordered" evidence="1">
    <location>
        <begin position="324"/>
        <end position="389"/>
    </location>
</feature>
<sequence>MSSTPKSQQHLHKDALEGARSLHGSQTTLTGADVASLVAGTGDYSFISWDEPFGQIPKGPSSSGLIAPPSSPTGDASIFTDPSYGDRSNRSRASSDASFIEPWVDPPRSPTSPGSTMAYTWTPSDDNFTLHSSEHIVPHAPTDRISTPTTVQPHRPTKGITDVISPIAHRERAREGPESHSGPNLASEKESQQLASSPMASDVVEGKMAESCTKPDILYSLAALGIGTGTDANDSERHPSIGTSDLGSHSSIMTPRPDESHSVRGSGEDLASQSEDASDWDRWSEGSSPDSVSSVVPPALSPLVRNAAIALFATFLRYRGSGSYHTRGNQRDNGSTNEPSHSQSSNTSTNIFNPQLSNQASSTSNALPRKRPSDDEDDHRPPQRRRLDASPEHIKCRFLACPFAKKSPLRHRKCFKYVIQEIARLKQHLLRVHQTPIHCARCSETFSTEADRDDHLRQAVGCTIQAPRIWDGISETQKRQLARRVSSKKTKEENWYLIYDILFPHSPRPESPYIDDVQLSEELLALREFTVQQAPARIATFARAELPLELRSSQAQIEAFTQAAVRDLFDMAIESWIGGEGLSRYSPKPTVVESGYASLITSSATSKTGSSPSPRHTSEIAAPSRSEESRDDSSVAVVSGEIPRQTFHPDEALLENFYWDFDLDDPDPFDASYFIGYPHTHQEQGLGTWGDGG</sequence>
<feature type="compositionally biased region" description="Basic and acidic residues" evidence="1">
    <location>
        <begin position="378"/>
        <end position="389"/>
    </location>
</feature>
<gene>
    <name evidence="2" type="ORF">BU26DRAFT_519318</name>
</gene>
<evidence type="ECO:0000313" key="3">
    <source>
        <dbReference type="Proteomes" id="UP000800094"/>
    </source>
</evidence>
<feature type="compositionally biased region" description="Polar residues" evidence="1">
    <location>
        <begin position="241"/>
        <end position="253"/>
    </location>
</feature>